<evidence type="ECO:0000256" key="11">
    <source>
        <dbReference type="ARBA" id="ARBA00022833"/>
    </source>
</evidence>
<dbReference type="SUPFAM" id="SSF57850">
    <property type="entry name" value="RING/U-box"/>
    <property type="match status" value="1"/>
</dbReference>
<feature type="domain" description="RING-type" evidence="15">
    <location>
        <begin position="368"/>
        <end position="409"/>
    </location>
</feature>
<keyword evidence="7" id="KW-0479">Metal-binding</keyword>
<dbReference type="Pfam" id="PF07177">
    <property type="entry name" value="Neuralized"/>
    <property type="match status" value="3"/>
</dbReference>
<feature type="region of interest" description="Disordered" evidence="14">
    <location>
        <begin position="280"/>
        <end position="299"/>
    </location>
</feature>
<sequence>MGQGSSILDSPFLLNNAPRNSLNQNLNPLRFHSVHGEHIQLLNDAATARRIESFCRGICFSDRPVKISEKEKISQKLLHQAVRSNNSVLYSQSMPECRNSNGGSVHRVTAVTIRLAEASTSWSGVLRIGMTSTDPIALQGALPKYACPDLTNKPGYWAKAIHERHSEQGTIISYYVTVAGDLHYSVNGEDKGILLSGIDTRHSLWALIDIYGNSVGVDFVESRLRASSNNPPLPQTPRQPRPVSVISPIMAHPSNCVPRSGSDPQIDRILLPGINQLTLSPPSTSQVQSGQTPKLQPVPFHRTRGRHVRLSADNCLAWRSEGEFCQGYVFTARPIKTGEKLIVMIVMPSSSNGHKSLPPHEYPTGSECTVCFERNIDAVLYSCGHMCMCYVCAVHLWRNRPGSQCPICRALIRDVIRIYKS</sequence>
<proteinExistence type="predicted"/>
<dbReference type="InterPro" id="IPR013083">
    <property type="entry name" value="Znf_RING/FYVE/PHD"/>
</dbReference>
<dbReference type="SMART" id="SM00588">
    <property type="entry name" value="NEUZ"/>
    <property type="match status" value="2"/>
</dbReference>
<dbReference type="PANTHER" id="PTHR12429:SF6">
    <property type="entry name" value="PROTEIN NEURALIZED"/>
    <property type="match status" value="1"/>
</dbReference>
<feature type="compositionally biased region" description="Polar residues" evidence="14">
    <location>
        <begin position="280"/>
        <end position="294"/>
    </location>
</feature>
<dbReference type="InterPro" id="IPR001841">
    <property type="entry name" value="Znf_RING"/>
</dbReference>
<evidence type="ECO:0000313" key="18">
    <source>
        <dbReference type="Proteomes" id="UP001187531"/>
    </source>
</evidence>
<dbReference type="EC" id="2.3.2.27" evidence="4"/>
<dbReference type="Gene3D" id="3.30.40.10">
    <property type="entry name" value="Zinc/RING finger domain, C3HC4 (zinc finger)"/>
    <property type="match status" value="1"/>
</dbReference>
<dbReference type="FunFam" id="3.30.40.10:FF:000056">
    <property type="entry name" value="Putative E3 ubiquitin-protein ligase NEURL1B"/>
    <property type="match status" value="1"/>
</dbReference>
<accession>A0AA88HAM8</accession>
<reference evidence="17" key="1">
    <citation type="submission" date="2023-07" db="EMBL/GenBank/DDBJ databases">
        <title>Chromosome-level genome assembly of Artemia franciscana.</title>
        <authorList>
            <person name="Jo E."/>
        </authorList>
    </citation>
    <scope>NUCLEOTIDE SEQUENCE</scope>
    <source>
        <tissue evidence="17">Whole body</tissue>
    </source>
</reference>
<dbReference type="SMART" id="SM00184">
    <property type="entry name" value="RING"/>
    <property type="match status" value="1"/>
</dbReference>
<dbReference type="Proteomes" id="UP001187531">
    <property type="component" value="Unassembled WGS sequence"/>
</dbReference>
<evidence type="ECO:0000259" key="16">
    <source>
        <dbReference type="PROSITE" id="PS51065"/>
    </source>
</evidence>
<keyword evidence="12" id="KW-0914">Notch signaling pathway</keyword>
<keyword evidence="5" id="KW-0963">Cytoplasm</keyword>
<feature type="domain" description="NHR" evidence="16">
    <location>
        <begin position="297"/>
        <end position="345"/>
    </location>
</feature>
<evidence type="ECO:0000256" key="13">
    <source>
        <dbReference type="PROSITE-ProRule" id="PRU00175"/>
    </source>
</evidence>
<dbReference type="Gene3D" id="2.60.120.920">
    <property type="match status" value="2"/>
</dbReference>
<evidence type="ECO:0000256" key="5">
    <source>
        <dbReference type="ARBA" id="ARBA00022490"/>
    </source>
</evidence>
<evidence type="ECO:0000256" key="1">
    <source>
        <dbReference type="ARBA" id="ARBA00000900"/>
    </source>
</evidence>
<evidence type="ECO:0000313" key="17">
    <source>
        <dbReference type="EMBL" id="KAK2705470.1"/>
    </source>
</evidence>
<dbReference type="AlphaFoldDB" id="A0AA88HAM8"/>
<dbReference type="GO" id="GO:0005737">
    <property type="term" value="C:cytoplasm"/>
    <property type="evidence" value="ECO:0007669"/>
    <property type="project" value="UniProtKB-SubCell"/>
</dbReference>
<name>A0AA88HAM8_ARTSF</name>
<comment type="caution">
    <text evidence="17">The sequence shown here is derived from an EMBL/GenBank/DDBJ whole genome shotgun (WGS) entry which is preliminary data.</text>
</comment>
<protein>
    <recommendedName>
        <fullName evidence="4">RING-type E3 ubiquitin transferase</fullName>
        <ecNumber evidence="4">2.3.2.27</ecNumber>
    </recommendedName>
</protein>
<keyword evidence="9 13" id="KW-0863">Zinc-finger</keyword>
<comment type="subcellular location">
    <subcellularLocation>
        <location evidence="2">Cytoplasm</location>
    </subcellularLocation>
</comment>
<dbReference type="InterPro" id="IPR006573">
    <property type="entry name" value="NHR_dom"/>
</dbReference>
<dbReference type="PROSITE" id="PS50089">
    <property type="entry name" value="ZF_RING_2"/>
    <property type="match status" value="1"/>
</dbReference>
<keyword evidence="6" id="KW-0808">Transferase</keyword>
<dbReference type="GO" id="GO:0061630">
    <property type="term" value="F:ubiquitin protein ligase activity"/>
    <property type="evidence" value="ECO:0007669"/>
    <property type="project" value="UniProtKB-EC"/>
</dbReference>
<evidence type="ECO:0000256" key="9">
    <source>
        <dbReference type="ARBA" id="ARBA00022771"/>
    </source>
</evidence>
<dbReference type="GO" id="GO:0008270">
    <property type="term" value="F:zinc ion binding"/>
    <property type="evidence" value="ECO:0007669"/>
    <property type="project" value="UniProtKB-KW"/>
</dbReference>
<dbReference type="EMBL" id="JAVRJZ010000020">
    <property type="protein sequence ID" value="KAK2705470.1"/>
    <property type="molecule type" value="Genomic_DNA"/>
</dbReference>
<dbReference type="Pfam" id="PF13920">
    <property type="entry name" value="zf-C3HC4_3"/>
    <property type="match status" value="1"/>
</dbReference>
<evidence type="ECO:0000256" key="8">
    <source>
        <dbReference type="ARBA" id="ARBA00022737"/>
    </source>
</evidence>
<dbReference type="PROSITE" id="PS51065">
    <property type="entry name" value="NHR"/>
    <property type="match status" value="2"/>
</dbReference>
<evidence type="ECO:0000256" key="7">
    <source>
        <dbReference type="ARBA" id="ARBA00022723"/>
    </source>
</evidence>
<dbReference type="FunFam" id="2.60.120.920:FF:000005">
    <property type="entry name" value="Putative E3 ubiquitin-protein ligase NEURL1B"/>
    <property type="match status" value="1"/>
</dbReference>
<dbReference type="CDD" id="cd16647">
    <property type="entry name" value="mRING-HC-C3HC5_NEU1"/>
    <property type="match status" value="1"/>
</dbReference>
<evidence type="ECO:0000256" key="4">
    <source>
        <dbReference type="ARBA" id="ARBA00012483"/>
    </source>
</evidence>
<evidence type="ECO:0000256" key="6">
    <source>
        <dbReference type="ARBA" id="ARBA00022679"/>
    </source>
</evidence>
<comment type="pathway">
    <text evidence="3">Protein modification; protein ubiquitination.</text>
</comment>
<evidence type="ECO:0000259" key="15">
    <source>
        <dbReference type="PROSITE" id="PS50089"/>
    </source>
</evidence>
<evidence type="ECO:0000256" key="3">
    <source>
        <dbReference type="ARBA" id="ARBA00004906"/>
    </source>
</evidence>
<keyword evidence="11" id="KW-0862">Zinc</keyword>
<keyword evidence="8" id="KW-0677">Repeat</keyword>
<gene>
    <name evidence="17" type="ORF">QYM36_015756</name>
</gene>
<evidence type="ECO:0000256" key="2">
    <source>
        <dbReference type="ARBA" id="ARBA00004496"/>
    </source>
</evidence>
<organism evidence="17 18">
    <name type="scientific">Artemia franciscana</name>
    <name type="common">Brine shrimp</name>
    <name type="synonym">Artemia sanfranciscana</name>
    <dbReference type="NCBI Taxonomy" id="6661"/>
    <lineage>
        <taxon>Eukaryota</taxon>
        <taxon>Metazoa</taxon>
        <taxon>Ecdysozoa</taxon>
        <taxon>Arthropoda</taxon>
        <taxon>Crustacea</taxon>
        <taxon>Branchiopoda</taxon>
        <taxon>Anostraca</taxon>
        <taxon>Artemiidae</taxon>
        <taxon>Artemia</taxon>
    </lineage>
</organism>
<dbReference type="EMBL" id="JAVRJZ010000020">
    <property type="protein sequence ID" value="KAK2705471.1"/>
    <property type="molecule type" value="Genomic_DNA"/>
</dbReference>
<dbReference type="GO" id="GO:0007219">
    <property type="term" value="P:Notch signaling pathway"/>
    <property type="evidence" value="ECO:0007669"/>
    <property type="project" value="UniProtKB-KW"/>
</dbReference>
<dbReference type="InterPro" id="IPR037962">
    <property type="entry name" value="Neuralized"/>
</dbReference>
<keyword evidence="18" id="KW-1185">Reference proteome</keyword>
<evidence type="ECO:0000256" key="10">
    <source>
        <dbReference type="ARBA" id="ARBA00022786"/>
    </source>
</evidence>
<feature type="domain" description="NHR" evidence="16">
    <location>
        <begin position="28"/>
        <end position="222"/>
    </location>
</feature>
<evidence type="ECO:0000256" key="12">
    <source>
        <dbReference type="ARBA" id="ARBA00022976"/>
    </source>
</evidence>
<keyword evidence="10" id="KW-0833">Ubl conjugation pathway</keyword>
<comment type="catalytic activity">
    <reaction evidence="1">
        <text>S-ubiquitinyl-[E2 ubiquitin-conjugating enzyme]-L-cysteine + [acceptor protein]-L-lysine = [E2 ubiquitin-conjugating enzyme]-L-cysteine + N(6)-ubiquitinyl-[acceptor protein]-L-lysine.</text>
        <dbReference type="EC" id="2.3.2.27"/>
    </reaction>
</comment>
<evidence type="ECO:0000256" key="14">
    <source>
        <dbReference type="SAM" id="MobiDB-lite"/>
    </source>
</evidence>
<dbReference type="PANTHER" id="PTHR12429">
    <property type="entry name" value="NEURALIZED"/>
    <property type="match status" value="1"/>
</dbReference>
<dbReference type="InterPro" id="IPR043136">
    <property type="entry name" value="B30.2/SPRY_sf"/>
</dbReference>